<dbReference type="SMR" id="B3LZV0"/>
<gene>
    <name evidence="9" type="primary">Dana\GF18313</name>
    <name evidence="9" type="synonym">dana_GLEANR_19572</name>
    <name evidence="9" type="ORF">GF18313</name>
</gene>
<protein>
    <recommendedName>
        <fullName evidence="8">Protein kinase domain-containing protein</fullName>
    </recommendedName>
</protein>
<reference evidence="9 10" key="1">
    <citation type="journal article" date="2007" name="Nature">
        <title>Evolution of genes and genomes on the Drosophila phylogeny.</title>
        <authorList>
            <consortium name="Drosophila 12 Genomes Consortium"/>
            <person name="Clark A.G."/>
            <person name="Eisen M.B."/>
            <person name="Smith D.R."/>
            <person name="Bergman C.M."/>
            <person name="Oliver B."/>
            <person name="Markow T.A."/>
            <person name="Kaufman T.C."/>
            <person name="Kellis M."/>
            <person name="Gelbart W."/>
            <person name="Iyer V.N."/>
            <person name="Pollard D.A."/>
            <person name="Sackton T.B."/>
            <person name="Larracuente A.M."/>
            <person name="Singh N.D."/>
            <person name="Abad J.P."/>
            <person name="Abt D.N."/>
            <person name="Adryan B."/>
            <person name="Aguade M."/>
            <person name="Akashi H."/>
            <person name="Anderson W.W."/>
            <person name="Aquadro C.F."/>
            <person name="Ardell D.H."/>
            <person name="Arguello R."/>
            <person name="Artieri C.G."/>
            <person name="Barbash D.A."/>
            <person name="Barker D."/>
            <person name="Barsanti P."/>
            <person name="Batterham P."/>
            <person name="Batzoglou S."/>
            <person name="Begun D."/>
            <person name="Bhutkar A."/>
            <person name="Blanco E."/>
            <person name="Bosak S.A."/>
            <person name="Bradley R.K."/>
            <person name="Brand A.D."/>
            <person name="Brent M.R."/>
            <person name="Brooks A.N."/>
            <person name="Brown R.H."/>
            <person name="Butlin R.K."/>
            <person name="Caggese C."/>
            <person name="Calvi B.R."/>
            <person name="Bernardo de Carvalho A."/>
            <person name="Caspi A."/>
            <person name="Castrezana S."/>
            <person name="Celniker S.E."/>
            <person name="Chang J.L."/>
            <person name="Chapple C."/>
            <person name="Chatterji S."/>
            <person name="Chinwalla A."/>
            <person name="Civetta A."/>
            <person name="Clifton S.W."/>
            <person name="Comeron J.M."/>
            <person name="Costello J.C."/>
            <person name="Coyne J.A."/>
            <person name="Daub J."/>
            <person name="David R.G."/>
            <person name="Delcher A.L."/>
            <person name="Delehaunty K."/>
            <person name="Do C.B."/>
            <person name="Ebling H."/>
            <person name="Edwards K."/>
            <person name="Eickbush T."/>
            <person name="Evans J.D."/>
            <person name="Filipski A."/>
            <person name="Findeiss S."/>
            <person name="Freyhult E."/>
            <person name="Fulton L."/>
            <person name="Fulton R."/>
            <person name="Garcia A.C."/>
            <person name="Gardiner A."/>
            <person name="Garfield D.A."/>
            <person name="Garvin B.E."/>
            <person name="Gibson G."/>
            <person name="Gilbert D."/>
            <person name="Gnerre S."/>
            <person name="Godfrey J."/>
            <person name="Good R."/>
            <person name="Gotea V."/>
            <person name="Gravely B."/>
            <person name="Greenberg A.J."/>
            <person name="Griffiths-Jones S."/>
            <person name="Gross S."/>
            <person name="Guigo R."/>
            <person name="Gustafson E.A."/>
            <person name="Haerty W."/>
            <person name="Hahn M.W."/>
            <person name="Halligan D.L."/>
            <person name="Halpern A.L."/>
            <person name="Halter G.M."/>
            <person name="Han M.V."/>
            <person name="Heger A."/>
            <person name="Hillier L."/>
            <person name="Hinrichs A.S."/>
            <person name="Holmes I."/>
            <person name="Hoskins R.A."/>
            <person name="Hubisz M.J."/>
            <person name="Hultmark D."/>
            <person name="Huntley M.A."/>
            <person name="Jaffe D.B."/>
            <person name="Jagadeeshan S."/>
            <person name="Jeck W.R."/>
            <person name="Johnson J."/>
            <person name="Jones C.D."/>
            <person name="Jordan W.C."/>
            <person name="Karpen G.H."/>
            <person name="Kataoka E."/>
            <person name="Keightley P.D."/>
            <person name="Kheradpour P."/>
            <person name="Kirkness E.F."/>
            <person name="Koerich L.B."/>
            <person name="Kristiansen K."/>
            <person name="Kudrna D."/>
            <person name="Kulathinal R.J."/>
            <person name="Kumar S."/>
            <person name="Kwok R."/>
            <person name="Lander E."/>
            <person name="Langley C.H."/>
            <person name="Lapoint R."/>
            <person name="Lazzaro B.P."/>
            <person name="Lee S.J."/>
            <person name="Levesque L."/>
            <person name="Li R."/>
            <person name="Lin C.F."/>
            <person name="Lin M.F."/>
            <person name="Lindblad-Toh K."/>
            <person name="Llopart A."/>
            <person name="Long M."/>
            <person name="Low L."/>
            <person name="Lozovsky E."/>
            <person name="Lu J."/>
            <person name="Luo M."/>
            <person name="Machado C.A."/>
            <person name="Makalowski W."/>
            <person name="Marzo M."/>
            <person name="Matsuda M."/>
            <person name="Matzkin L."/>
            <person name="McAllister B."/>
            <person name="McBride C.S."/>
            <person name="McKernan B."/>
            <person name="McKernan K."/>
            <person name="Mendez-Lago M."/>
            <person name="Minx P."/>
            <person name="Mollenhauer M.U."/>
            <person name="Montooth K."/>
            <person name="Mount S.M."/>
            <person name="Mu X."/>
            <person name="Myers E."/>
            <person name="Negre B."/>
            <person name="Newfeld S."/>
            <person name="Nielsen R."/>
            <person name="Noor M.A."/>
            <person name="O'Grady P."/>
            <person name="Pachter L."/>
            <person name="Papaceit M."/>
            <person name="Parisi M.J."/>
            <person name="Parisi M."/>
            <person name="Parts L."/>
            <person name="Pedersen J.S."/>
            <person name="Pesole G."/>
            <person name="Phillippy A.M."/>
            <person name="Ponting C.P."/>
            <person name="Pop M."/>
            <person name="Porcelli D."/>
            <person name="Powell J.R."/>
            <person name="Prohaska S."/>
            <person name="Pruitt K."/>
            <person name="Puig M."/>
            <person name="Quesneville H."/>
            <person name="Ram K.R."/>
            <person name="Rand D."/>
            <person name="Rasmussen M.D."/>
            <person name="Reed L.K."/>
            <person name="Reenan R."/>
            <person name="Reily A."/>
            <person name="Remington K.A."/>
            <person name="Rieger T.T."/>
            <person name="Ritchie M.G."/>
            <person name="Robin C."/>
            <person name="Rogers Y.H."/>
            <person name="Rohde C."/>
            <person name="Rozas J."/>
            <person name="Rubenfield M.J."/>
            <person name="Ruiz A."/>
            <person name="Russo S."/>
            <person name="Salzberg S.L."/>
            <person name="Sanchez-Gracia A."/>
            <person name="Saranga D.J."/>
            <person name="Sato H."/>
            <person name="Schaeffer S.W."/>
            <person name="Schatz M.C."/>
            <person name="Schlenke T."/>
            <person name="Schwartz R."/>
            <person name="Segarra C."/>
            <person name="Singh R.S."/>
            <person name="Sirot L."/>
            <person name="Sirota M."/>
            <person name="Sisneros N.B."/>
            <person name="Smith C.D."/>
            <person name="Smith T.F."/>
            <person name="Spieth J."/>
            <person name="Stage D.E."/>
            <person name="Stark A."/>
            <person name="Stephan W."/>
            <person name="Strausberg R.L."/>
            <person name="Strempel S."/>
            <person name="Sturgill D."/>
            <person name="Sutton G."/>
            <person name="Sutton G.G."/>
            <person name="Tao W."/>
            <person name="Teichmann S."/>
            <person name="Tobari Y.N."/>
            <person name="Tomimura Y."/>
            <person name="Tsolas J.M."/>
            <person name="Valente V.L."/>
            <person name="Venter E."/>
            <person name="Venter J.C."/>
            <person name="Vicario S."/>
            <person name="Vieira F.G."/>
            <person name="Vilella A.J."/>
            <person name="Villasante A."/>
            <person name="Walenz B."/>
            <person name="Wang J."/>
            <person name="Wasserman M."/>
            <person name="Watts T."/>
            <person name="Wilson D."/>
            <person name="Wilson R.K."/>
            <person name="Wing R.A."/>
            <person name="Wolfner M.F."/>
            <person name="Wong A."/>
            <person name="Wong G.K."/>
            <person name="Wu C.I."/>
            <person name="Wu G."/>
            <person name="Yamamoto D."/>
            <person name="Yang H.P."/>
            <person name="Yang S.P."/>
            <person name="Yorke J.A."/>
            <person name="Yoshida K."/>
            <person name="Zdobnov E."/>
            <person name="Zhang P."/>
            <person name="Zhang Y."/>
            <person name="Zimin A.V."/>
            <person name="Baldwin J."/>
            <person name="Abdouelleil A."/>
            <person name="Abdulkadir J."/>
            <person name="Abebe A."/>
            <person name="Abera B."/>
            <person name="Abreu J."/>
            <person name="Acer S.C."/>
            <person name="Aftuck L."/>
            <person name="Alexander A."/>
            <person name="An P."/>
            <person name="Anderson E."/>
            <person name="Anderson S."/>
            <person name="Arachi H."/>
            <person name="Azer M."/>
            <person name="Bachantsang P."/>
            <person name="Barry A."/>
            <person name="Bayul T."/>
            <person name="Berlin A."/>
            <person name="Bessette D."/>
            <person name="Bloom T."/>
            <person name="Blye J."/>
            <person name="Boguslavskiy L."/>
            <person name="Bonnet C."/>
            <person name="Boukhgalter B."/>
            <person name="Bourzgui I."/>
            <person name="Brown A."/>
            <person name="Cahill P."/>
            <person name="Channer S."/>
            <person name="Cheshatsang Y."/>
            <person name="Chuda L."/>
            <person name="Citroen M."/>
            <person name="Collymore A."/>
            <person name="Cooke P."/>
            <person name="Costello M."/>
            <person name="D'Aco K."/>
            <person name="Daza R."/>
            <person name="De Haan G."/>
            <person name="DeGray S."/>
            <person name="DeMaso C."/>
            <person name="Dhargay N."/>
            <person name="Dooley K."/>
            <person name="Dooley E."/>
            <person name="Doricent M."/>
            <person name="Dorje P."/>
            <person name="Dorjee K."/>
            <person name="Dupes A."/>
            <person name="Elong R."/>
            <person name="Falk J."/>
            <person name="Farina A."/>
            <person name="Faro S."/>
            <person name="Ferguson D."/>
            <person name="Fisher S."/>
            <person name="Foley C.D."/>
            <person name="Franke A."/>
            <person name="Friedrich D."/>
            <person name="Gadbois L."/>
            <person name="Gearin G."/>
            <person name="Gearin C.R."/>
            <person name="Giannoukos G."/>
            <person name="Goode T."/>
            <person name="Graham J."/>
            <person name="Grandbois E."/>
            <person name="Grewal S."/>
            <person name="Gyaltsen K."/>
            <person name="Hafez N."/>
            <person name="Hagos B."/>
            <person name="Hall J."/>
            <person name="Henson C."/>
            <person name="Hollinger A."/>
            <person name="Honan T."/>
            <person name="Huard M.D."/>
            <person name="Hughes L."/>
            <person name="Hurhula B."/>
            <person name="Husby M.E."/>
            <person name="Kamat A."/>
            <person name="Kanga B."/>
            <person name="Kashin S."/>
            <person name="Khazanovich D."/>
            <person name="Kisner P."/>
            <person name="Lance K."/>
            <person name="Lara M."/>
            <person name="Lee W."/>
            <person name="Lennon N."/>
            <person name="Letendre F."/>
            <person name="LeVine R."/>
            <person name="Lipovsky A."/>
            <person name="Liu X."/>
            <person name="Liu J."/>
            <person name="Liu S."/>
            <person name="Lokyitsang T."/>
            <person name="Lokyitsang Y."/>
            <person name="Lubonja R."/>
            <person name="Lui A."/>
            <person name="MacDonald P."/>
            <person name="Magnisalis V."/>
            <person name="Maru K."/>
            <person name="Matthews C."/>
            <person name="McCusker W."/>
            <person name="McDonough S."/>
            <person name="Mehta T."/>
            <person name="Meldrim J."/>
            <person name="Meneus L."/>
            <person name="Mihai O."/>
            <person name="Mihalev A."/>
            <person name="Mihova T."/>
            <person name="Mittelman R."/>
            <person name="Mlenga V."/>
            <person name="Montmayeur A."/>
            <person name="Mulrain L."/>
            <person name="Navidi A."/>
            <person name="Naylor J."/>
            <person name="Negash T."/>
            <person name="Nguyen T."/>
            <person name="Nguyen N."/>
            <person name="Nicol R."/>
            <person name="Norbu C."/>
            <person name="Norbu N."/>
            <person name="Novod N."/>
            <person name="O'Neill B."/>
            <person name="Osman S."/>
            <person name="Markiewicz E."/>
            <person name="Oyono O.L."/>
            <person name="Patti C."/>
            <person name="Phunkhang P."/>
            <person name="Pierre F."/>
            <person name="Priest M."/>
            <person name="Raghuraman S."/>
            <person name="Rege F."/>
            <person name="Reyes R."/>
            <person name="Rise C."/>
            <person name="Rogov P."/>
            <person name="Ross K."/>
            <person name="Ryan E."/>
            <person name="Settipalli S."/>
            <person name="Shea T."/>
            <person name="Sherpa N."/>
            <person name="Shi L."/>
            <person name="Shih D."/>
            <person name="Sparrow T."/>
            <person name="Spaulding J."/>
            <person name="Stalker J."/>
            <person name="Stange-Thomann N."/>
            <person name="Stavropoulos S."/>
            <person name="Stone C."/>
            <person name="Strader C."/>
            <person name="Tesfaye S."/>
            <person name="Thomson T."/>
            <person name="Thoulutsang Y."/>
            <person name="Thoulutsang D."/>
            <person name="Topham K."/>
            <person name="Topping I."/>
            <person name="Tsamla T."/>
            <person name="Vassiliev H."/>
            <person name="Vo A."/>
            <person name="Wangchuk T."/>
            <person name="Wangdi T."/>
            <person name="Weiand M."/>
            <person name="Wilkinson J."/>
            <person name="Wilson A."/>
            <person name="Yadav S."/>
            <person name="Young G."/>
            <person name="Yu Q."/>
            <person name="Zembek L."/>
            <person name="Zhong D."/>
            <person name="Zimmer A."/>
            <person name="Zwirko Z."/>
            <person name="Jaffe D.B."/>
            <person name="Alvarez P."/>
            <person name="Brockman W."/>
            <person name="Butler J."/>
            <person name="Chin C."/>
            <person name="Gnerre S."/>
            <person name="Grabherr M."/>
            <person name="Kleber M."/>
            <person name="Mauceli E."/>
            <person name="MacCallum I."/>
        </authorList>
    </citation>
    <scope>NUCLEOTIDE SEQUENCE [LARGE SCALE GENOMIC DNA]</scope>
    <source>
        <strain evidence="10">Tucson 14024-0371.13</strain>
    </source>
</reference>
<dbReference type="eggNOG" id="KOG0192">
    <property type="taxonomic scope" value="Eukaryota"/>
</dbReference>
<dbReference type="FunCoup" id="B3LZV0">
    <property type="interactions" value="395"/>
</dbReference>
<name>B3LZV0_DROAN</name>
<evidence type="ECO:0000259" key="8">
    <source>
        <dbReference type="PROSITE" id="PS50011"/>
    </source>
</evidence>
<dbReference type="InterPro" id="IPR011009">
    <property type="entry name" value="Kinase-like_dom_sf"/>
</dbReference>
<evidence type="ECO:0000256" key="4">
    <source>
        <dbReference type="ARBA" id="ARBA00022741"/>
    </source>
</evidence>
<dbReference type="Gene3D" id="1.10.510.10">
    <property type="entry name" value="Transferase(Phosphotransferase) domain 1"/>
    <property type="match status" value="1"/>
</dbReference>
<keyword evidence="2" id="KW-0723">Serine/threonine-protein kinase</keyword>
<dbReference type="GO" id="GO:0007254">
    <property type="term" value="P:JNK cascade"/>
    <property type="evidence" value="ECO:0007669"/>
    <property type="project" value="TreeGrafter"/>
</dbReference>
<dbReference type="PANTHER" id="PTHR46716:SF1">
    <property type="entry name" value="MITOGEN-ACTIVATED PROTEIN KINASE KINASE KINASE 7"/>
    <property type="match status" value="1"/>
</dbReference>
<dbReference type="GO" id="GO:0004709">
    <property type="term" value="F:MAP kinase kinase kinase activity"/>
    <property type="evidence" value="ECO:0007669"/>
    <property type="project" value="TreeGrafter"/>
</dbReference>
<dbReference type="PROSITE" id="PS50011">
    <property type="entry name" value="PROTEIN_KINASE_DOM"/>
    <property type="match status" value="1"/>
</dbReference>
<keyword evidence="3" id="KW-0808">Transferase</keyword>
<sequence>MTEIVEFSELRLSKKRLGSGAAGEVRRACWRGQEIAVKLFDYFNKFAEREITHLARLKHKNIIKVYGTSKTGNDTYLLMEYVAGGSLHDFLHGKDQRKFSVEEAINLARQCALGMAYMHSMEPKTLVHRDIKPRNMLLTNMFKDLKICDFGTATDLATYLSNMRGTPAYMAPEVYRAKQYTEKCDVYSFGIMLWEIMARKLPFSHLPNPSNGFAVLGAAERGIRPPIDDVRPDCWKGIKHLIQRCWDKDPALRPSMQKVEKYLGMLGASVNYKDFVHVLDDVSMAVVTFHMEKGPSGWRRYVRVEFWRKQIRTARLTFSMVDFNQTGKKVVRESIRALKDGKREVLRVEKQVEREASRVYENCERETRVAADDVVRETGRATEDVVRETGRAAEDVAREAARAAEDAARAAEAAEREARRIKDQLANEAKRLLEEKEAQRIKDQIANEGKRILKRFRF</sequence>
<keyword evidence="6" id="KW-0067">ATP-binding</keyword>
<evidence type="ECO:0000256" key="7">
    <source>
        <dbReference type="SAM" id="Coils"/>
    </source>
</evidence>
<dbReference type="PRINTS" id="PR00109">
    <property type="entry name" value="TYRKINASE"/>
</dbReference>
<evidence type="ECO:0000256" key="2">
    <source>
        <dbReference type="ARBA" id="ARBA00022527"/>
    </source>
</evidence>
<dbReference type="Proteomes" id="UP000007801">
    <property type="component" value="Unassembled WGS sequence"/>
</dbReference>
<dbReference type="GO" id="GO:0019899">
    <property type="term" value="F:enzyme binding"/>
    <property type="evidence" value="ECO:0007669"/>
    <property type="project" value="UniProtKB-ARBA"/>
</dbReference>
<dbReference type="KEGG" id="dan:6501089"/>
<dbReference type="PANTHER" id="PTHR46716">
    <property type="entry name" value="MITOGEN-ACTIVATED PROTEIN KINASE KINASE KINASE 7"/>
    <property type="match status" value="1"/>
</dbReference>
<dbReference type="InParanoid" id="B3LZV0"/>
<proteinExistence type="inferred from homology"/>
<feature type="domain" description="Protein kinase" evidence="8">
    <location>
        <begin position="11"/>
        <end position="263"/>
    </location>
</feature>
<dbReference type="AlphaFoldDB" id="B3LZV0"/>
<dbReference type="Pfam" id="PF00069">
    <property type="entry name" value="Pkinase"/>
    <property type="match status" value="1"/>
</dbReference>
<evidence type="ECO:0000256" key="6">
    <source>
        <dbReference type="ARBA" id="ARBA00022840"/>
    </source>
</evidence>
<dbReference type="PROSITE" id="PS00108">
    <property type="entry name" value="PROTEIN_KINASE_ST"/>
    <property type="match status" value="1"/>
</dbReference>
<dbReference type="OrthoDB" id="10261027at2759"/>
<keyword evidence="5" id="KW-0418">Kinase</keyword>
<dbReference type="GeneID" id="6501089"/>
<dbReference type="GO" id="GO:0005524">
    <property type="term" value="F:ATP binding"/>
    <property type="evidence" value="ECO:0007669"/>
    <property type="project" value="UniProtKB-KW"/>
</dbReference>
<dbReference type="GO" id="GO:0043123">
    <property type="term" value="P:positive regulation of canonical NF-kappaB signal transduction"/>
    <property type="evidence" value="ECO:0007669"/>
    <property type="project" value="TreeGrafter"/>
</dbReference>
<dbReference type="GO" id="GO:0006950">
    <property type="term" value="P:response to stress"/>
    <property type="evidence" value="ECO:0007669"/>
    <property type="project" value="UniProtKB-ARBA"/>
</dbReference>
<evidence type="ECO:0000256" key="1">
    <source>
        <dbReference type="ARBA" id="ARBA00006529"/>
    </source>
</evidence>
<dbReference type="GO" id="GO:0006955">
    <property type="term" value="P:immune response"/>
    <property type="evidence" value="ECO:0007669"/>
    <property type="project" value="TreeGrafter"/>
</dbReference>
<evidence type="ECO:0000256" key="5">
    <source>
        <dbReference type="ARBA" id="ARBA00022777"/>
    </source>
</evidence>
<dbReference type="EMBL" id="CH902617">
    <property type="protein sequence ID" value="EDV43094.1"/>
    <property type="molecule type" value="Genomic_DNA"/>
</dbReference>
<feature type="coiled-coil region" evidence="7">
    <location>
        <begin position="397"/>
        <end position="442"/>
    </location>
</feature>
<dbReference type="SMART" id="SM00220">
    <property type="entry name" value="S_TKc"/>
    <property type="match status" value="1"/>
</dbReference>
<dbReference type="InterPro" id="IPR008271">
    <property type="entry name" value="Ser/Thr_kinase_AS"/>
</dbReference>
<dbReference type="InterPro" id="IPR001245">
    <property type="entry name" value="Ser-Thr/Tyr_kinase_cat_dom"/>
</dbReference>
<accession>B3LZV0</accession>
<keyword evidence="7" id="KW-0175">Coiled coil</keyword>
<comment type="similarity">
    <text evidence="1">Belongs to the protein kinase superfamily. STE Ser/Thr protein kinase family. MAP kinase kinase kinase subfamily.</text>
</comment>
<keyword evidence="4" id="KW-0547">Nucleotide-binding</keyword>
<dbReference type="InterPro" id="IPR000719">
    <property type="entry name" value="Prot_kinase_dom"/>
</dbReference>
<organism evidence="9 10">
    <name type="scientific">Drosophila ananassae</name>
    <name type="common">Fruit fly</name>
    <dbReference type="NCBI Taxonomy" id="7217"/>
    <lineage>
        <taxon>Eukaryota</taxon>
        <taxon>Metazoa</taxon>
        <taxon>Ecdysozoa</taxon>
        <taxon>Arthropoda</taxon>
        <taxon>Hexapoda</taxon>
        <taxon>Insecta</taxon>
        <taxon>Pterygota</taxon>
        <taxon>Neoptera</taxon>
        <taxon>Endopterygota</taxon>
        <taxon>Diptera</taxon>
        <taxon>Brachycera</taxon>
        <taxon>Muscomorpha</taxon>
        <taxon>Ephydroidea</taxon>
        <taxon>Drosophilidae</taxon>
        <taxon>Drosophila</taxon>
        <taxon>Sophophora</taxon>
    </lineage>
</organism>
<dbReference type="SUPFAM" id="SSF56112">
    <property type="entry name" value="Protein kinase-like (PK-like)"/>
    <property type="match status" value="1"/>
</dbReference>
<dbReference type="Gene3D" id="3.30.200.20">
    <property type="entry name" value="Phosphorylase Kinase, domain 1"/>
    <property type="match status" value="1"/>
</dbReference>
<dbReference type="PhylomeDB" id="B3LZV0"/>
<evidence type="ECO:0000313" key="10">
    <source>
        <dbReference type="Proteomes" id="UP000007801"/>
    </source>
</evidence>
<keyword evidence="10" id="KW-1185">Reference proteome</keyword>
<evidence type="ECO:0000313" key="9">
    <source>
        <dbReference type="EMBL" id="EDV43094.1"/>
    </source>
</evidence>
<dbReference type="STRING" id="7217.B3LZV0"/>
<evidence type="ECO:0000256" key="3">
    <source>
        <dbReference type="ARBA" id="ARBA00022679"/>
    </source>
</evidence>
<dbReference type="HOGENOM" id="CLU_696907_0_0_1"/>